<gene>
    <name evidence="1" type="ORF">DFH05DRAFT_520934</name>
</gene>
<evidence type="ECO:0000313" key="1">
    <source>
        <dbReference type="EMBL" id="KAJ3739551.1"/>
    </source>
</evidence>
<dbReference type="Proteomes" id="UP001142393">
    <property type="component" value="Unassembled WGS sequence"/>
</dbReference>
<protein>
    <submittedName>
        <fullName evidence="1">Uncharacterized protein</fullName>
    </submittedName>
</protein>
<comment type="caution">
    <text evidence="1">The sequence shown here is derived from an EMBL/GenBank/DDBJ whole genome shotgun (WGS) entry which is preliminary data.</text>
</comment>
<proteinExistence type="predicted"/>
<name>A0A9W8NRT2_9AGAR</name>
<dbReference type="EMBL" id="JANVFU010000018">
    <property type="protein sequence ID" value="KAJ3739551.1"/>
    <property type="molecule type" value="Genomic_DNA"/>
</dbReference>
<reference evidence="1 2" key="1">
    <citation type="journal article" date="2023" name="Proc. Natl. Acad. Sci. U.S.A.">
        <title>A global phylogenomic analysis of the shiitake genus Lentinula.</title>
        <authorList>
            <person name="Sierra-Patev S."/>
            <person name="Min B."/>
            <person name="Naranjo-Ortiz M."/>
            <person name="Looney B."/>
            <person name="Konkel Z."/>
            <person name="Slot J.C."/>
            <person name="Sakamoto Y."/>
            <person name="Steenwyk J.L."/>
            <person name="Rokas A."/>
            <person name="Carro J."/>
            <person name="Camarero S."/>
            <person name="Ferreira P."/>
            <person name="Molpeceres G."/>
            <person name="Ruiz-Duenas F.J."/>
            <person name="Serrano A."/>
            <person name="Henrissat B."/>
            <person name="Drula E."/>
            <person name="Hughes K.W."/>
            <person name="Mata J.L."/>
            <person name="Ishikawa N.K."/>
            <person name="Vargas-Isla R."/>
            <person name="Ushijima S."/>
            <person name="Smith C.A."/>
            <person name="Donoghue J."/>
            <person name="Ahrendt S."/>
            <person name="Andreopoulos W."/>
            <person name="He G."/>
            <person name="LaButti K."/>
            <person name="Lipzen A."/>
            <person name="Ng V."/>
            <person name="Riley R."/>
            <person name="Sandor L."/>
            <person name="Barry K."/>
            <person name="Martinez A.T."/>
            <person name="Xiao Y."/>
            <person name="Gibbons J.G."/>
            <person name="Terashima K."/>
            <person name="Grigoriev I.V."/>
            <person name="Hibbett D."/>
        </authorList>
    </citation>
    <scope>NUCLEOTIDE SEQUENCE [LARGE SCALE GENOMIC DNA]</scope>
    <source>
        <strain evidence="1 2">TFB7810</strain>
    </source>
</reference>
<evidence type="ECO:0000313" key="2">
    <source>
        <dbReference type="Proteomes" id="UP001142393"/>
    </source>
</evidence>
<dbReference type="AlphaFoldDB" id="A0A9W8NRT2"/>
<accession>A0A9W8NRT2</accession>
<organism evidence="1 2">
    <name type="scientific">Lentinula detonsa</name>
    <dbReference type="NCBI Taxonomy" id="2804962"/>
    <lineage>
        <taxon>Eukaryota</taxon>
        <taxon>Fungi</taxon>
        <taxon>Dikarya</taxon>
        <taxon>Basidiomycota</taxon>
        <taxon>Agaricomycotina</taxon>
        <taxon>Agaricomycetes</taxon>
        <taxon>Agaricomycetidae</taxon>
        <taxon>Agaricales</taxon>
        <taxon>Marasmiineae</taxon>
        <taxon>Omphalotaceae</taxon>
        <taxon>Lentinula</taxon>
    </lineage>
</organism>
<sequence length="116" mass="13707">MQYCQERLAFPLIQVGLASLSRARCLDQDVDHVLYQCTSAQWYIVPACQNGKKSVHALHRVLKILPSSHRQWRERNNDVRHQKMILETNVFAHVSCHVYRKCHLVHRKRRQQSGIH</sequence>
<keyword evidence="2" id="KW-1185">Reference proteome</keyword>